<dbReference type="Pfam" id="PF02746">
    <property type="entry name" value="MR_MLE_N"/>
    <property type="match status" value="1"/>
</dbReference>
<dbReference type="InterPro" id="IPR013342">
    <property type="entry name" value="Mandelate_racemase_C"/>
</dbReference>
<dbReference type="EMBL" id="CAFBLI010000002">
    <property type="protein sequence ID" value="CAB4855398.1"/>
    <property type="molecule type" value="Genomic_DNA"/>
</dbReference>
<dbReference type="GO" id="GO:0009063">
    <property type="term" value="P:amino acid catabolic process"/>
    <property type="evidence" value="ECO:0007669"/>
    <property type="project" value="InterPro"/>
</dbReference>
<organism evidence="2">
    <name type="scientific">freshwater metagenome</name>
    <dbReference type="NCBI Taxonomy" id="449393"/>
    <lineage>
        <taxon>unclassified sequences</taxon>
        <taxon>metagenomes</taxon>
        <taxon>ecological metagenomes</taxon>
    </lineage>
</organism>
<dbReference type="AlphaFoldDB" id="A0A6J6FUF3"/>
<accession>A0A6J6FUF3</accession>
<sequence length="370" mass="41426">MTTIKKISTYLLGQDQIFVKIDTSEPGLFGWGSVAFAGHHKLIAISVNDYLTDFLIGKEITEIEDIWQTSQVQSSWRNDPALNCALSAIDQALWDIKGKEVGKSVVDLIGGRARKAVPVLMKCEKNLNSGLLDEIARLQNDEIEYFLINPEMDSKAVTYGRQIVEVFSKLRSEFGNKVHLAHDFDGRLSPTEVLAVVKRLEEFHPFFLEDVFPPEHIDWHLAMRMQTKVPMATGKRFVNPHEWLNIIPQMAIDILRCNISAIGGLSQALKVGHYAAPISIRTSWSAGELQSPIESVATGHLSLNLLNAGPQEWRQPSSVITDVVGGLPEMKNGYLYFNAKPGFGLEISEQNLTLLNNLPINRKITHYDNH</sequence>
<dbReference type="GO" id="GO:0000287">
    <property type="term" value="F:magnesium ion binding"/>
    <property type="evidence" value="ECO:0007669"/>
    <property type="project" value="UniProtKB-ARBA"/>
</dbReference>
<dbReference type="InterPro" id="IPR029017">
    <property type="entry name" value="Enolase-like_N"/>
</dbReference>
<proteinExistence type="predicted"/>
<dbReference type="InterPro" id="IPR018110">
    <property type="entry name" value="Mandel_Rmase/mucon_lact_enz_CS"/>
</dbReference>
<dbReference type="PANTHER" id="PTHR48080">
    <property type="entry name" value="D-GALACTONATE DEHYDRATASE-RELATED"/>
    <property type="match status" value="1"/>
</dbReference>
<dbReference type="EMBL" id="CAEZZS010000001">
    <property type="protein sequence ID" value="CAB4766363.1"/>
    <property type="molecule type" value="Genomic_DNA"/>
</dbReference>
<dbReference type="Pfam" id="PF13378">
    <property type="entry name" value="MR_MLE_C"/>
    <property type="match status" value="1"/>
</dbReference>
<dbReference type="InterPro" id="IPR029065">
    <property type="entry name" value="Enolase_C-like"/>
</dbReference>
<dbReference type="InterPro" id="IPR013341">
    <property type="entry name" value="Mandelate_racemase_N_dom"/>
</dbReference>
<evidence type="ECO:0000313" key="3">
    <source>
        <dbReference type="EMBL" id="CAB4674089.1"/>
    </source>
</evidence>
<evidence type="ECO:0000259" key="1">
    <source>
        <dbReference type="SMART" id="SM00922"/>
    </source>
</evidence>
<evidence type="ECO:0000313" key="5">
    <source>
        <dbReference type="EMBL" id="CAB4855398.1"/>
    </source>
</evidence>
<dbReference type="InterPro" id="IPR036849">
    <property type="entry name" value="Enolase-like_C_sf"/>
</dbReference>
<feature type="domain" description="Mandelate racemase/muconate lactonizing enzyme C-terminal" evidence="1">
    <location>
        <begin position="132"/>
        <end position="230"/>
    </location>
</feature>
<evidence type="ECO:0000313" key="2">
    <source>
        <dbReference type="EMBL" id="CAB4592686.1"/>
    </source>
</evidence>
<dbReference type="PROSITE" id="PS00908">
    <property type="entry name" value="MR_MLE_1"/>
    <property type="match status" value="1"/>
</dbReference>
<dbReference type="EMBL" id="CAEZXH010000001">
    <property type="protein sequence ID" value="CAB4674089.1"/>
    <property type="molecule type" value="Genomic_DNA"/>
</dbReference>
<dbReference type="SMART" id="SM00922">
    <property type="entry name" value="MR_MLE"/>
    <property type="match status" value="1"/>
</dbReference>
<gene>
    <name evidence="2" type="ORF">UFOPK1811_00266</name>
    <name evidence="3" type="ORF">UFOPK2360_00044</name>
    <name evidence="4" type="ORF">UFOPK2922_00044</name>
    <name evidence="5" type="ORF">UFOPK3306_00055</name>
</gene>
<evidence type="ECO:0000313" key="4">
    <source>
        <dbReference type="EMBL" id="CAB4766363.1"/>
    </source>
</evidence>
<protein>
    <submittedName>
        <fullName evidence="2">Unannotated protein</fullName>
    </submittedName>
</protein>
<dbReference type="SUPFAM" id="SSF54826">
    <property type="entry name" value="Enolase N-terminal domain-like"/>
    <property type="match status" value="1"/>
</dbReference>
<dbReference type="Gene3D" id="3.30.390.10">
    <property type="entry name" value="Enolase-like, N-terminal domain"/>
    <property type="match status" value="1"/>
</dbReference>
<dbReference type="Gene3D" id="3.20.20.120">
    <property type="entry name" value="Enolase-like C-terminal domain"/>
    <property type="match status" value="1"/>
</dbReference>
<dbReference type="InterPro" id="IPR034593">
    <property type="entry name" value="DgoD-like"/>
</dbReference>
<dbReference type="PANTHER" id="PTHR48080:SF6">
    <property type="entry name" value="STARVATION-SENSING PROTEIN RSPA"/>
    <property type="match status" value="1"/>
</dbReference>
<dbReference type="EMBL" id="CAEZUJ010000006">
    <property type="protein sequence ID" value="CAB4592686.1"/>
    <property type="molecule type" value="Genomic_DNA"/>
</dbReference>
<dbReference type="SUPFAM" id="SSF51604">
    <property type="entry name" value="Enolase C-terminal domain-like"/>
    <property type="match status" value="1"/>
</dbReference>
<reference evidence="2" key="1">
    <citation type="submission" date="2020-05" db="EMBL/GenBank/DDBJ databases">
        <authorList>
            <person name="Chiriac C."/>
            <person name="Salcher M."/>
            <person name="Ghai R."/>
            <person name="Kavagutti S V."/>
        </authorList>
    </citation>
    <scope>NUCLEOTIDE SEQUENCE</scope>
</reference>
<name>A0A6J6FUF3_9ZZZZ</name>